<feature type="signal peptide" evidence="2">
    <location>
        <begin position="1"/>
        <end position="29"/>
    </location>
</feature>
<reference evidence="3 4" key="1">
    <citation type="submission" date="2013-08" db="EMBL/GenBank/DDBJ databases">
        <title>The genome sequence of Knoellia aerolata.</title>
        <authorList>
            <person name="Zhu W."/>
            <person name="Wang G."/>
        </authorList>
    </citation>
    <scope>NUCLEOTIDE SEQUENCE [LARGE SCALE GENOMIC DNA]</scope>
    <source>
        <strain evidence="3 4">DSM 18566</strain>
    </source>
</reference>
<dbReference type="AlphaFoldDB" id="A0A0A0JWB2"/>
<sequence>MTMPTVRGQITSAYAVGALCAAALLTACGSEGSGGGADVGPSRMPSSSSTPTPSGSPSGSGSSSGSGSGSTAMPPSGRARPTSMTGRVTSIEGGCVVFTSDRDAHQWVLVGETRGLLAGTAYEIDGVAIDTLDPRCPQALPFHVTKAAQVDVIEDLTPVPSAPTQGSEALVSVTGLVTAGVEAGCRVLQTDEGTFVLTGAITVPDGTRVTVSGVKRLDWASTCQQGPVLEVLTMTPTG</sequence>
<accession>A0A0A0JWB2</accession>
<keyword evidence="4" id="KW-1185">Reference proteome</keyword>
<organism evidence="3 4">
    <name type="scientific">Knoellia aerolata DSM 18566</name>
    <dbReference type="NCBI Taxonomy" id="1385519"/>
    <lineage>
        <taxon>Bacteria</taxon>
        <taxon>Bacillati</taxon>
        <taxon>Actinomycetota</taxon>
        <taxon>Actinomycetes</taxon>
        <taxon>Micrococcales</taxon>
        <taxon>Intrasporangiaceae</taxon>
        <taxon>Knoellia</taxon>
    </lineage>
</organism>
<dbReference type="PROSITE" id="PS51257">
    <property type="entry name" value="PROKAR_LIPOPROTEIN"/>
    <property type="match status" value="1"/>
</dbReference>
<name>A0A0A0JWB2_9MICO</name>
<proteinExistence type="predicted"/>
<dbReference type="STRING" id="1385519.N801_14620"/>
<feature type="region of interest" description="Disordered" evidence="1">
    <location>
        <begin position="32"/>
        <end position="86"/>
    </location>
</feature>
<feature type="compositionally biased region" description="Low complexity" evidence="1">
    <location>
        <begin position="39"/>
        <end position="61"/>
    </location>
</feature>
<comment type="caution">
    <text evidence="3">The sequence shown here is derived from an EMBL/GenBank/DDBJ whole genome shotgun (WGS) entry which is preliminary data.</text>
</comment>
<feature type="chain" id="PRO_5038944514" evidence="2">
    <location>
        <begin position="30"/>
        <end position="238"/>
    </location>
</feature>
<evidence type="ECO:0000313" key="4">
    <source>
        <dbReference type="Proteomes" id="UP000030013"/>
    </source>
</evidence>
<evidence type="ECO:0000313" key="3">
    <source>
        <dbReference type="EMBL" id="KGN40382.1"/>
    </source>
</evidence>
<dbReference type="eggNOG" id="ENOG5033KXN">
    <property type="taxonomic scope" value="Bacteria"/>
</dbReference>
<dbReference type="Proteomes" id="UP000030013">
    <property type="component" value="Unassembled WGS sequence"/>
</dbReference>
<evidence type="ECO:0000256" key="2">
    <source>
        <dbReference type="SAM" id="SignalP"/>
    </source>
</evidence>
<gene>
    <name evidence="3" type="ORF">N801_14620</name>
</gene>
<dbReference type="EMBL" id="AVPL01000043">
    <property type="protein sequence ID" value="KGN40382.1"/>
    <property type="molecule type" value="Genomic_DNA"/>
</dbReference>
<evidence type="ECO:0000256" key="1">
    <source>
        <dbReference type="SAM" id="MobiDB-lite"/>
    </source>
</evidence>
<keyword evidence="2" id="KW-0732">Signal</keyword>
<protein>
    <submittedName>
        <fullName evidence="3">Uncharacterized protein</fullName>
    </submittedName>
</protein>